<keyword evidence="1" id="KW-0812">Transmembrane</keyword>
<keyword evidence="1" id="KW-1133">Transmembrane helix</keyword>
<accession>A0A923L238</accession>
<proteinExistence type="predicted"/>
<protein>
    <submittedName>
        <fullName evidence="2">ABC transporter permease</fullName>
    </submittedName>
</protein>
<feature type="transmembrane region" description="Helical" evidence="1">
    <location>
        <begin position="116"/>
        <end position="136"/>
    </location>
</feature>
<feature type="transmembrane region" description="Helical" evidence="1">
    <location>
        <begin position="157"/>
        <end position="177"/>
    </location>
</feature>
<keyword evidence="1" id="KW-0472">Membrane</keyword>
<dbReference type="Pfam" id="PF06541">
    <property type="entry name" value="ABC_trans_CmpB"/>
    <property type="match status" value="1"/>
</dbReference>
<organism evidence="2 3">
    <name type="scientific">Anaerofilum hominis</name>
    <dbReference type="NCBI Taxonomy" id="2763016"/>
    <lineage>
        <taxon>Bacteria</taxon>
        <taxon>Bacillati</taxon>
        <taxon>Bacillota</taxon>
        <taxon>Clostridia</taxon>
        <taxon>Eubacteriales</taxon>
        <taxon>Oscillospiraceae</taxon>
        <taxon>Anaerofilum</taxon>
    </lineage>
</organism>
<feature type="transmembrane region" description="Helical" evidence="1">
    <location>
        <begin position="80"/>
        <end position="104"/>
    </location>
</feature>
<evidence type="ECO:0000313" key="3">
    <source>
        <dbReference type="Proteomes" id="UP000659630"/>
    </source>
</evidence>
<sequence>MESRGFARGLCWQKLFWVLVAGSVFGVAWEHCVNLLMHGRFYGGRGLVWGPFNLVYGCGAVLLTLLLWPLRDGQAHKLLLAGMLAGSAYEVGCSLLQETVFGAVSWNYDRELLPLLGGRTTLPVAFAWGLLAVFYMKAVYPRLSRLIERIPPRLGRALTLALLVFLAVDALVSLLAVGRMAARRAALPAQGGLDLLMDLCFPDHALKEIFPGMKFI</sequence>
<name>A0A923L238_9FIRM</name>
<evidence type="ECO:0000256" key="1">
    <source>
        <dbReference type="SAM" id="Phobius"/>
    </source>
</evidence>
<dbReference type="RefSeq" id="WP_186888803.1">
    <property type="nucleotide sequence ID" value="NZ_JACONZ010000005.1"/>
</dbReference>
<comment type="caution">
    <text evidence="2">The sequence shown here is derived from an EMBL/GenBank/DDBJ whole genome shotgun (WGS) entry which is preliminary data.</text>
</comment>
<keyword evidence="3" id="KW-1185">Reference proteome</keyword>
<dbReference type="InterPro" id="IPR010540">
    <property type="entry name" value="CmpB_TMEM229"/>
</dbReference>
<gene>
    <name evidence="2" type="ORF">H8S23_13095</name>
</gene>
<dbReference type="Proteomes" id="UP000659630">
    <property type="component" value="Unassembled WGS sequence"/>
</dbReference>
<dbReference type="AlphaFoldDB" id="A0A923L238"/>
<feature type="transmembrane region" description="Helical" evidence="1">
    <location>
        <begin position="12"/>
        <end position="29"/>
    </location>
</feature>
<evidence type="ECO:0000313" key="2">
    <source>
        <dbReference type="EMBL" id="MBC5582443.1"/>
    </source>
</evidence>
<feature type="transmembrane region" description="Helical" evidence="1">
    <location>
        <begin position="49"/>
        <end position="68"/>
    </location>
</feature>
<dbReference type="EMBL" id="JACONZ010000005">
    <property type="protein sequence ID" value="MBC5582443.1"/>
    <property type="molecule type" value="Genomic_DNA"/>
</dbReference>
<reference evidence="2" key="1">
    <citation type="submission" date="2020-08" db="EMBL/GenBank/DDBJ databases">
        <title>Genome public.</title>
        <authorList>
            <person name="Liu C."/>
            <person name="Sun Q."/>
        </authorList>
    </citation>
    <scope>NUCLEOTIDE SEQUENCE</scope>
    <source>
        <strain evidence="2">BX8</strain>
    </source>
</reference>